<reference evidence="2" key="1">
    <citation type="submission" date="2023-05" db="EMBL/GenBank/DDBJ databases">
        <title>Nepenthes gracilis genome sequencing.</title>
        <authorList>
            <person name="Fukushima K."/>
        </authorList>
    </citation>
    <scope>NUCLEOTIDE SEQUENCE</scope>
    <source>
        <strain evidence="2">SING2019-196</strain>
    </source>
</reference>
<gene>
    <name evidence="2" type="ORF">Nepgr_031005</name>
</gene>
<feature type="region of interest" description="Disordered" evidence="1">
    <location>
        <begin position="1"/>
        <end position="54"/>
    </location>
</feature>
<feature type="compositionally biased region" description="Basic and acidic residues" evidence="1">
    <location>
        <begin position="32"/>
        <end position="42"/>
    </location>
</feature>
<sequence length="104" mass="11836">MKMRKRIKEVARKRKKEGLSDAKKKHHQGPRKGMEEEGDKGGPHGRPPVPPGSHIQTALFAHLGQVHSIIKEYTHRALLNIVLDGIKYCPYVFKPENPHSIPFE</sequence>
<dbReference type="EMBL" id="BSYO01000036">
    <property type="protein sequence ID" value="GMH29162.1"/>
    <property type="molecule type" value="Genomic_DNA"/>
</dbReference>
<evidence type="ECO:0000256" key="1">
    <source>
        <dbReference type="SAM" id="MobiDB-lite"/>
    </source>
</evidence>
<evidence type="ECO:0000313" key="3">
    <source>
        <dbReference type="Proteomes" id="UP001279734"/>
    </source>
</evidence>
<name>A0AAD3TI19_NEPGR</name>
<keyword evidence="3" id="KW-1185">Reference proteome</keyword>
<dbReference type="Proteomes" id="UP001279734">
    <property type="component" value="Unassembled WGS sequence"/>
</dbReference>
<dbReference type="AlphaFoldDB" id="A0AAD3TI19"/>
<accession>A0AAD3TI19</accession>
<proteinExistence type="predicted"/>
<organism evidence="2 3">
    <name type="scientific">Nepenthes gracilis</name>
    <name type="common">Slender pitcher plant</name>
    <dbReference type="NCBI Taxonomy" id="150966"/>
    <lineage>
        <taxon>Eukaryota</taxon>
        <taxon>Viridiplantae</taxon>
        <taxon>Streptophyta</taxon>
        <taxon>Embryophyta</taxon>
        <taxon>Tracheophyta</taxon>
        <taxon>Spermatophyta</taxon>
        <taxon>Magnoliopsida</taxon>
        <taxon>eudicotyledons</taxon>
        <taxon>Gunneridae</taxon>
        <taxon>Pentapetalae</taxon>
        <taxon>Caryophyllales</taxon>
        <taxon>Nepenthaceae</taxon>
        <taxon>Nepenthes</taxon>
    </lineage>
</organism>
<evidence type="ECO:0000313" key="2">
    <source>
        <dbReference type="EMBL" id="GMH29162.1"/>
    </source>
</evidence>
<comment type="caution">
    <text evidence="2">The sequence shown here is derived from an EMBL/GenBank/DDBJ whole genome shotgun (WGS) entry which is preliminary data.</text>
</comment>
<feature type="compositionally biased region" description="Basic residues" evidence="1">
    <location>
        <begin position="1"/>
        <end position="16"/>
    </location>
</feature>
<protein>
    <submittedName>
        <fullName evidence="2">Uncharacterized protein</fullName>
    </submittedName>
</protein>